<name>A0A2U3DRC4_PURLI</name>
<proteinExistence type="predicted"/>
<sequence length="101" mass="10885">MGRDVFGMEAGSPAIVACNLAVACPMSAGFEVVKQGNIRTFTSDVKEGSRDLFAPAETRRLLVQWRVAKFSGHHPPNIANLLDVVVVVLATSNVIHIQRAL</sequence>
<evidence type="ECO:0000313" key="1">
    <source>
        <dbReference type="EMBL" id="PWI64789.1"/>
    </source>
</evidence>
<comment type="caution">
    <text evidence="1">The sequence shown here is derived from an EMBL/GenBank/DDBJ whole genome shotgun (WGS) entry which is preliminary data.</text>
</comment>
<evidence type="ECO:0000313" key="2">
    <source>
        <dbReference type="Proteomes" id="UP000245956"/>
    </source>
</evidence>
<reference evidence="1 2" key="1">
    <citation type="journal article" date="2016" name="Front. Microbiol.">
        <title>Genome and transcriptome sequences reveal the specific parasitism of the nematophagous Purpureocillium lilacinum 36-1.</title>
        <authorList>
            <person name="Xie J."/>
            <person name="Li S."/>
            <person name="Mo C."/>
            <person name="Xiao X."/>
            <person name="Peng D."/>
            <person name="Wang G."/>
            <person name="Xiao Y."/>
        </authorList>
    </citation>
    <scope>NUCLEOTIDE SEQUENCE [LARGE SCALE GENOMIC DNA]</scope>
    <source>
        <strain evidence="1 2">36-1</strain>
    </source>
</reference>
<accession>A0A2U3DRC4</accession>
<dbReference type="EMBL" id="LCWV01000045">
    <property type="protein sequence ID" value="PWI64789.1"/>
    <property type="molecule type" value="Genomic_DNA"/>
</dbReference>
<protein>
    <submittedName>
        <fullName evidence="1">Uncharacterized protein</fullName>
    </submittedName>
</protein>
<gene>
    <name evidence="1" type="ORF">PCL_08584</name>
</gene>
<dbReference type="Proteomes" id="UP000245956">
    <property type="component" value="Unassembled WGS sequence"/>
</dbReference>
<dbReference type="AlphaFoldDB" id="A0A2U3DRC4"/>
<dbReference type="PROSITE" id="PS51257">
    <property type="entry name" value="PROKAR_LIPOPROTEIN"/>
    <property type="match status" value="1"/>
</dbReference>
<organism evidence="1 2">
    <name type="scientific">Purpureocillium lilacinum</name>
    <name type="common">Paecilomyces lilacinus</name>
    <dbReference type="NCBI Taxonomy" id="33203"/>
    <lineage>
        <taxon>Eukaryota</taxon>
        <taxon>Fungi</taxon>
        <taxon>Dikarya</taxon>
        <taxon>Ascomycota</taxon>
        <taxon>Pezizomycotina</taxon>
        <taxon>Sordariomycetes</taxon>
        <taxon>Hypocreomycetidae</taxon>
        <taxon>Hypocreales</taxon>
        <taxon>Ophiocordycipitaceae</taxon>
        <taxon>Purpureocillium</taxon>
    </lineage>
</organism>